<dbReference type="Pfam" id="PF00675">
    <property type="entry name" value="Peptidase_M16"/>
    <property type="match status" value="1"/>
</dbReference>
<dbReference type="InterPro" id="IPR001431">
    <property type="entry name" value="Pept_M16_Zn_BS"/>
</dbReference>
<dbReference type="Gene3D" id="3.30.830.10">
    <property type="entry name" value="Metalloenzyme, LuxS/M16 peptidase-like"/>
    <property type="match status" value="2"/>
</dbReference>
<accession>A0ABT7EB94</accession>
<feature type="domain" description="Peptidase M16 C-terminal" evidence="4">
    <location>
        <begin position="165"/>
        <end position="340"/>
    </location>
</feature>
<dbReference type="RefSeq" id="WP_284132264.1">
    <property type="nucleotide sequence ID" value="NZ_JASKYM010000002.1"/>
</dbReference>
<sequence length="413" mass="47121">MYKTHVLDNGLTIIGEEIQHVKSISLGVWINAGSSIENKKVSGVSHFIEHMLFKGTKNRTSKDIANQIDNLGGQINAFTSKECTCYYVKLLDSHIDIGLDILSDMILNPLFDKNDIDKERLVILEELKMYEDSPEDLAYDLLTENVYAGDGLGMNIIGTTKSLYDINQEEILNYFKDYYLPNNSVISISGNFNFEEMVNKIEEKFKLWEKKEVEIEIKKAEFKNCFVTKNKDTEQVNLAMSLETISSENIEEVYALAIVNTVFGGSISSRLFQKIREEESLVYSIYSSQSLYKKCGELGIFASMSNENLEDVYNLIIEEIKVLRENYLTDKEIKETKEQLKGSYILGLESTSSRMMSIGKAMLLNNRVKTTDDILKSIDEVDKKTINRVIDKTFNLEKLGICIVGKDVEEIKF</sequence>
<evidence type="ECO:0000256" key="2">
    <source>
        <dbReference type="RuleBase" id="RU004447"/>
    </source>
</evidence>
<feature type="domain" description="Peptidase M16 N-terminal" evidence="3">
    <location>
        <begin position="20"/>
        <end position="159"/>
    </location>
</feature>
<dbReference type="Pfam" id="PF05193">
    <property type="entry name" value="Peptidase_M16_C"/>
    <property type="match status" value="1"/>
</dbReference>
<dbReference type="EMBL" id="JASKYM010000002">
    <property type="protein sequence ID" value="MDK2563318.1"/>
    <property type="molecule type" value="Genomic_DNA"/>
</dbReference>
<comment type="caution">
    <text evidence="5">The sequence shown here is derived from an EMBL/GenBank/DDBJ whole genome shotgun (WGS) entry which is preliminary data.</text>
</comment>
<dbReference type="PROSITE" id="PS00143">
    <property type="entry name" value="INSULINASE"/>
    <property type="match status" value="1"/>
</dbReference>
<reference evidence="5 6" key="1">
    <citation type="submission" date="2023-05" db="EMBL/GenBank/DDBJ databases">
        <title>Rombocin, a short stable natural nisin variant, displays selective antimicrobial activity against Listeria monocytogenes and employs dual mode of action to kill target bacterial strains.</title>
        <authorList>
            <person name="Wambui J."/>
            <person name="Stephan R."/>
            <person name="Kuipers O.P."/>
        </authorList>
    </citation>
    <scope>NUCLEOTIDE SEQUENCE [LARGE SCALE GENOMIC DNA]</scope>
    <source>
        <strain evidence="5 6">RC002</strain>
    </source>
</reference>
<gene>
    <name evidence="5" type="ORF">QOZ84_07135</name>
</gene>
<protein>
    <submittedName>
        <fullName evidence="5">Pitrilysin family protein</fullName>
    </submittedName>
</protein>
<evidence type="ECO:0000256" key="1">
    <source>
        <dbReference type="ARBA" id="ARBA00007261"/>
    </source>
</evidence>
<evidence type="ECO:0000313" key="6">
    <source>
        <dbReference type="Proteomes" id="UP001301012"/>
    </source>
</evidence>
<dbReference type="PANTHER" id="PTHR11851">
    <property type="entry name" value="METALLOPROTEASE"/>
    <property type="match status" value="1"/>
</dbReference>
<dbReference type="InterPro" id="IPR011249">
    <property type="entry name" value="Metalloenz_LuxS/M16"/>
</dbReference>
<dbReference type="InterPro" id="IPR007863">
    <property type="entry name" value="Peptidase_M16_C"/>
</dbReference>
<evidence type="ECO:0000259" key="4">
    <source>
        <dbReference type="Pfam" id="PF05193"/>
    </source>
</evidence>
<evidence type="ECO:0000313" key="5">
    <source>
        <dbReference type="EMBL" id="MDK2563318.1"/>
    </source>
</evidence>
<dbReference type="Proteomes" id="UP001301012">
    <property type="component" value="Unassembled WGS sequence"/>
</dbReference>
<comment type="similarity">
    <text evidence="1 2">Belongs to the peptidase M16 family.</text>
</comment>
<dbReference type="PANTHER" id="PTHR11851:SF49">
    <property type="entry name" value="MITOCHONDRIAL-PROCESSING PEPTIDASE SUBUNIT ALPHA"/>
    <property type="match status" value="1"/>
</dbReference>
<proteinExistence type="inferred from homology"/>
<dbReference type="SUPFAM" id="SSF63411">
    <property type="entry name" value="LuxS/MPP-like metallohydrolase"/>
    <property type="match status" value="2"/>
</dbReference>
<dbReference type="InterPro" id="IPR011765">
    <property type="entry name" value="Pept_M16_N"/>
</dbReference>
<dbReference type="InterPro" id="IPR050361">
    <property type="entry name" value="MPP/UQCRC_Complex"/>
</dbReference>
<organism evidence="5 6">
    <name type="scientific">Romboutsia sedimentorum</name>
    <dbReference type="NCBI Taxonomy" id="1368474"/>
    <lineage>
        <taxon>Bacteria</taxon>
        <taxon>Bacillati</taxon>
        <taxon>Bacillota</taxon>
        <taxon>Clostridia</taxon>
        <taxon>Peptostreptococcales</taxon>
        <taxon>Peptostreptococcaceae</taxon>
        <taxon>Romboutsia</taxon>
    </lineage>
</organism>
<name>A0ABT7EB94_9FIRM</name>
<keyword evidence="6" id="KW-1185">Reference proteome</keyword>
<evidence type="ECO:0000259" key="3">
    <source>
        <dbReference type="Pfam" id="PF00675"/>
    </source>
</evidence>